<evidence type="ECO:0000313" key="7">
    <source>
        <dbReference type="Proteomes" id="UP001238163"/>
    </source>
</evidence>
<evidence type="ECO:0000256" key="2">
    <source>
        <dbReference type="ARBA" id="ARBA00023277"/>
    </source>
</evidence>
<feature type="chain" id="PRO_5042180567" description="GH10 domain-containing protein" evidence="4">
    <location>
        <begin position="21"/>
        <end position="802"/>
    </location>
</feature>
<gene>
    <name evidence="6" type="ORF">J3R75_001415</name>
</gene>
<dbReference type="SUPFAM" id="SSF51445">
    <property type="entry name" value="(Trans)glycosidases"/>
    <property type="match status" value="1"/>
</dbReference>
<dbReference type="GO" id="GO:0009341">
    <property type="term" value="C:beta-galactosidase complex"/>
    <property type="evidence" value="ECO:0007669"/>
    <property type="project" value="InterPro"/>
</dbReference>
<comment type="caution">
    <text evidence="6">The sequence shown here is derived from an EMBL/GenBank/DDBJ whole genome shotgun (WGS) entry which is preliminary data.</text>
</comment>
<keyword evidence="3" id="KW-0624">Polysaccharide degradation</keyword>
<dbReference type="PANTHER" id="PTHR12631:SF10">
    <property type="entry name" value="BETA-XYLOSIDASE-LIKE PROTEIN-RELATED"/>
    <property type="match status" value="1"/>
</dbReference>
<keyword evidence="1" id="KW-0378">Hydrolase</keyword>
<keyword evidence="7" id="KW-1185">Reference proteome</keyword>
<keyword evidence="2" id="KW-0119">Carbohydrate metabolism</keyword>
<keyword evidence="4" id="KW-0732">Signal</keyword>
<evidence type="ECO:0000259" key="5">
    <source>
        <dbReference type="Pfam" id="PF00331"/>
    </source>
</evidence>
<accession>A0AAE3VF19</accession>
<dbReference type="PANTHER" id="PTHR12631">
    <property type="entry name" value="ALPHA-L-IDURONIDASE"/>
    <property type="match status" value="1"/>
</dbReference>
<dbReference type="GO" id="GO:0004565">
    <property type="term" value="F:beta-galactosidase activity"/>
    <property type="evidence" value="ECO:0007669"/>
    <property type="project" value="InterPro"/>
</dbReference>
<reference evidence="6" key="1">
    <citation type="submission" date="2023-07" db="EMBL/GenBank/DDBJ databases">
        <title>Genomic Encyclopedia of Type Strains, Phase IV (KMG-IV): sequencing the most valuable type-strain genomes for metagenomic binning, comparative biology and taxonomic classification.</title>
        <authorList>
            <person name="Goeker M."/>
        </authorList>
    </citation>
    <scope>NUCLEOTIDE SEQUENCE</scope>
    <source>
        <strain evidence="6">DSM 24202</strain>
    </source>
</reference>
<proteinExistence type="predicted"/>
<dbReference type="Gene3D" id="3.20.20.80">
    <property type="entry name" value="Glycosidases"/>
    <property type="match status" value="1"/>
</dbReference>
<organism evidence="6 7">
    <name type="scientific">Oligosphaera ethanolica</name>
    <dbReference type="NCBI Taxonomy" id="760260"/>
    <lineage>
        <taxon>Bacteria</taxon>
        <taxon>Pseudomonadati</taxon>
        <taxon>Lentisphaerota</taxon>
        <taxon>Oligosphaeria</taxon>
        <taxon>Oligosphaerales</taxon>
        <taxon>Oligosphaeraceae</taxon>
        <taxon>Oligosphaera</taxon>
    </lineage>
</organism>
<dbReference type="AlphaFoldDB" id="A0AAE3VF19"/>
<evidence type="ECO:0000256" key="1">
    <source>
        <dbReference type="ARBA" id="ARBA00022801"/>
    </source>
</evidence>
<feature type="signal peptide" evidence="4">
    <location>
        <begin position="1"/>
        <end position="20"/>
    </location>
</feature>
<protein>
    <recommendedName>
        <fullName evidence="5">GH10 domain-containing protein</fullName>
    </recommendedName>
</protein>
<dbReference type="Proteomes" id="UP001238163">
    <property type="component" value="Unassembled WGS sequence"/>
</dbReference>
<sequence>MRLRLVLAYFVFLLALAAMAADMSLQQSPLYGQVAVLTEGPVRLEVALTEGCRLISWQLNGQEILYAGRSWGGDGYDRYKVGEQAGETRLLPPTVIDTLRQDGLVALRARFQLPGGAVLQRVIALNPDGLFIDSSFSDSDAAAWSEFAVHLARSKAVSLAMVYPDGDSMSSHPLQPKEDYSGLPPALAVTGWRDGWSLIWHCGDGLRIQPRVWSDNLSFGLAGTYDGTPLRASCQWRQEGIADAATLPSPAPFPDCAGDWSPLAFAVGEQPRAEVCTIAREFGPYGVCNGDPLFMAPLAAAGIRWVRLGSFSWAACERNAGQRDFSAADTALAAAEKEGMAVIGLMSGTPGWAGLDGSRAAVPKDWRQWREHVAQTVATFCNRVHVWEIWNEPDIDKFWKGSDGDFVQLLRVAYQAAKEADPTCLVMSAGLDGMGESYFARMLALGADDAFDLVGVHPYASQVATAEHRMRTMQRIMAHHGINKPMWITEVGWQSGGWKGGPGVVASEEIKAARLSEAYQRLTAHADVVCWYTGVEPGQMYGLLQPAGAHGFVLTPAWFALRELAMPATANLRIDATEAVTLRAGEEHVLPATIYGQQPLQARWIGLEPEWTTDNGAAPLSGTTMNAALRLRLPAHLRPSSRHLLLAVQDQHGRHLASHAVTINIENPGRYCELKLNGDWIRRVDRDGNDVGAWAPAHNLAISAGEGFVQPIRPANMGNADERLALTVRGSAAPWLEPHPDSIAVPAGQLGWVGLRARVPAGTPTGTYTLDVLIQSETFPDVRTEWHGSYSIVNPNGATVKD</sequence>
<evidence type="ECO:0000256" key="3">
    <source>
        <dbReference type="ARBA" id="ARBA00023326"/>
    </source>
</evidence>
<evidence type="ECO:0000313" key="6">
    <source>
        <dbReference type="EMBL" id="MDQ0289308.1"/>
    </source>
</evidence>
<dbReference type="InterPro" id="IPR001000">
    <property type="entry name" value="GH10_dom"/>
</dbReference>
<dbReference type="GO" id="GO:0005975">
    <property type="term" value="P:carbohydrate metabolic process"/>
    <property type="evidence" value="ECO:0007669"/>
    <property type="project" value="InterPro"/>
</dbReference>
<name>A0AAE3VF19_9BACT</name>
<dbReference type="Pfam" id="PF00331">
    <property type="entry name" value="Glyco_hydro_10"/>
    <property type="match status" value="1"/>
</dbReference>
<feature type="domain" description="GH10" evidence="5">
    <location>
        <begin position="313"/>
        <end position="425"/>
    </location>
</feature>
<dbReference type="InterPro" id="IPR017853">
    <property type="entry name" value="GH"/>
</dbReference>
<evidence type="ECO:0000256" key="4">
    <source>
        <dbReference type="SAM" id="SignalP"/>
    </source>
</evidence>
<dbReference type="InterPro" id="IPR051923">
    <property type="entry name" value="Glycosyl_Hydrolase_39"/>
</dbReference>
<dbReference type="EMBL" id="JAUSVL010000001">
    <property type="protein sequence ID" value="MDQ0289308.1"/>
    <property type="molecule type" value="Genomic_DNA"/>
</dbReference>
<dbReference type="RefSeq" id="WP_307260726.1">
    <property type="nucleotide sequence ID" value="NZ_JAUSVL010000001.1"/>
</dbReference>